<evidence type="ECO:0000256" key="2">
    <source>
        <dbReference type="PROSITE-ProRule" id="PRU01360"/>
    </source>
</evidence>
<keyword evidence="2" id="KW-0812">Transmembrane</keyword>
<dbReference type="InterPro" id="IPR012910">
    <property type="entry name" value="Plug_dom"/>
</dbReference>
<proteinExistence type="inferred from homology"/>
<feature type="domain" description="Alpha-2-macroglobulin" evidence="4">
    <location>
        <begin position="1383"/>
        <end position="1473"/>
    </location>
</feature>
<dbReference type="InterPro" id="IPR001599">
    <property type="entry name" value="Macroglobln_a2"/>
</dbReference>
<dbReference type="Pfam" id="PF00207">
    <property type="entry name" value="A2M"/>
    <property type="match status" value="1"/>
</dbReference>
<reference evidence="5 6" key="1">
    <citation type="submission" date="2019-01" db="EMBL/GenBank/DDBJ databases">
        <title>Flavobacterium sp. nov.,isolated from freshwater.</title>
        <authorList>
            <person name="Zhang R."/>
            <person name="Du Z.-J."/>
        </authorList>
    </citation>
    <scope>NUCLEOTIDE SEQUENCE [LARGE SCALE GENOMIC DNA]</scope>
    <source>
        <strain evidence="5 6">1E403</strain>
    </source>
</reference>
<comment type="similarity">
    <text evidence="1">Belongs to the protease inhibitor I39 (alpha-2-macroglobulin) family. Bacterial alpha-2-macroglobulin subfamily.</text>
</comment>
<dbReference type="PROSITE" id="PS52016">
    <property type="entry name" value="TONB_DEPENDENT_REC_3"/>
    <property type="match status" value="1"/>
</dbReference>
<name>A0A3S3U1Z1_9FLAO</name>
<dbReference type="Pfam" id="PF01835">
    <property type="entry name" value="MG2"/>
    <property type="match status" value="1"/>
</dbReference>
<keyword evidence="6" id="KW-1185">Reference proteome</keyword>
<organism evidence="5 6">
    <name type="scientific">Flavobacterium cerinum</name>
    <dbReference type="NCBI Taxonomy" id="2502784"/>
    <lineage>
        <taxon>Bacteria</taxon>
        <taxon>Pseudomonadati</taxon>
        <taxon>Bacteroidota</taxon>
        <taxon>Flavobacteriia</taxon>
        <taxon>Flavobacteriales</taxon>
        <taxon>Flavobacteriaceae</taxon>
        <taxon>Flavobacterium</taxon>
    </lineage>
</organism>
<dbReference type="Pfam" id="PF07715">
    <property type="entry name" value="Plug"/>
    <property type="match status" value="1"/>
</dbReference>
<evidence type="ECO:0000313" key="6">
    <source>
        <dbReference type="Proteomes" id="UP000287527"/>
    </source>
</evidence>
<dbReference type="RefSeq" id="WP_128388569.1">
    <property type="nucleotide sequence ID" value="NZ_SBII01000002.1"/>
</dbReference>
<dbReference type="InterPro" id="IPR008969">
    <property type="entry name" value="CarboxyPept-like_regulatory"/>
</dbReference>
<evidence type="ECO:0000313" key="5">
    <source>
        <dbReference type="EMBL" id="RWX02291.1"/>
    </source>
</evidence>
<keyword evidence="2" id="KW-0472">Membrane</keyword>
<comment type="caution">
    <text evidence="5">The sequence shown here is derived from an EMBL/GenBank/DDBJ whole genome shotgun (WGS) entry which is preliminary data.</text>
</comment>
<dbReference type="PANTHER" id="PTHR40094:SF1">
    <property type="entry name" value="UBIQUITIN DOMAIN-CONTAINING PROTEIN"/>
    <property type="match status" value="1"/>
</dbReference>
<dbReference type="Gene3D" id="2.60.40.1120">
    <property type="entry name" value="Carboxypeptidase-like, regulatory domain"/>
    <property type="match status" value="1"/>
</dbReference>
<dbReference type="Gene3D" id="1.50.10.20">
    <property type="match status" value="1"/>
</dbReference>
<evidence type="ECO:0000256" key="3">
    <source>
        <dbReference type="SAM" id="SignalP"/>
    </source>
</evidence>
<dbReference type="Proteomes" id="UP000287527">
    <property type="component" value="Unassembled WGS sequence"/>
</dbReference>
<dbReference type="SUPFAM" id="SSF48239">
    <property type="entry name" value="Terpenoid cyclases/Protein prenyltransferases"/>
    <property type="match status" value="1"/>
</dbReference>
<evidence type="ECO:0000256" key="1">
    <source>
        <dbReference type="ARBA" id="ARBA00010556"/>
    </source>
</evidence>
<dbReference type="Gene3D" id="2.60.40.1930">
    <property type="match status" value="1"/>
</dbReference>
<dbReference type="Gene3D" id="2.170.130.10">
    <property type="entry name" value="TonB-dependent receptor, plug domain"/>
    <property type="match status" value="1"/>
</dbReference>
<dbReference type="SUPFAM" id="SSF56935">
    <property type="entry name" value="Porins"/>
    <property type="match status" value="1"/>
</dbReference>
<keyword evidence="2" id="KW-1134">Transmembrane beta strand</keyword>
<evidence type="ECO:0000259" key="4">
    <source>
        <dbReference type="SMART" id="SM01360"/>
    </source>
</evidence>
<dbReference type="Pfam" id="PF17973">
    <property type="entry name" value="bMG10"/>
    <property type="match status" value="1"/>
</dbReference>
<keyword evidence="2" id="KW-0813">Transport</keyword>
<dbReference type="GO" id="GO:0009279">
    <property type="term" value="C:cell outer membrane"/>
    <property type="evidence" value="ECO:0007669"/>
    <property type="project" value="UniProtKB-SubCell"/>
</dbReference>
<dbReference type="OrthoDB" id="9767116at2"/>
<feature type="signal peptide" evidence="3">
    <location>
        <begin position="1"/>
        <end position="18"/>
    </location>
</feature>
<gene>
    <name evidence="5" type="ORF">EPI11_03480</name>
</gene>
<dbReference type="PANTHER" id="PTHR40094">
    <property type="entry name" value="ALPHA-2-MACROGLOBULIN HOMOLOG"/>
    <property type="match status" value="1"/>
</dbReference>
<dbReference type="InterPro" id="IPR039426">
    <property type="entry name" value="TonB-dep_rcpt-like"/>
</dbReference>
<keyword evidence="2" id="KW-0998">Cell outer membrane</keyword>
<dbReference type="Pfam" id="PF13715">
    <property type="entry name" value="CarbopepD_reg_2"/>
    <property type="match status" value="1"/>
</dbReference>
<dbReference type="InterPro" id="IPR008930">
    <property type="entry name" value="Terpenoid_cyclase/PrenylTrfase"/>
</dbReference>
<accession>A0A3S3U1Z1</accession>
<dbReference type="EMBL" id="SBII01000002">
    <property type="protein sequence ID" value="RWX02291.1"/>
    <property type="molecule type" value="Genomic_DNA"/>
</dbReference>
<comment type="subcellular location">
    <subcellularLocation>
        <location evidence="2">Cell outer membrane</location>
        <topology evidence="2">Multi-pass membrane protein</topology>
    </subcellularLocation>
</comment>
<dbReference type="InterPro" id="IPR051802">
    <property type="entry name" value="YfhM-like"/>
</dbReference>
<dbReference type="SUPFAM" id="SSF49464">
    <property type="entry name" value="Carboxypeptidase regulatory domain-like"/>
    <property type="match status" value="1"/>
</dbReference>
<sequence length="2157" mass="246371">MKKILLLIIWFVTTSAFCQNYEKQWAEVIEFEANGEIKKAAALTDVIYTKAQRDKNESQLIKTFFFKSKYMQRVEEDAQFKIITTIQEDIKKASLPAKAILNSIYAQLLEKIYTKNAMRIGSVKTVKDYSRNDYRQWSPEIFKKEIDIAYTESLNNPEILYNIPLTDFDAIIDFVSTLRNSKRPLYDFLAEQYLDYLWNNADVGYHSYFTKNTSSLFGNTEAFLALKKNDSLIYEATKGLKLLSEIENHFYVSNDKPNLERATLRRLNYMDEEIHSYEKNSYYLNTIEQLVQNKEKTPFTYNAKLIQAKLLVRLADKKLFSNNLVKAVTICDEIINDRKNNSLAPEALSLKSSLVNKVVSIKLENYITPNSPSLALVNFQNTDSINVSFYKVPRNVNERDSNFKDAYITNKKPTVTKTYILPNKHDHFNYTTEIILPSLSQGTYAVMTTSTRELLSELNITKIQVSQITLVEEQRNESHIYQIVDRDSGKPIENVNVFESVKKQLKTNKEGKITFIKTEDQKNYNNITFIHQGDTITEGYYFSTISKMEDLRAMVHVYLDRHLYRPGQTVYFKAIAIQDYKGSISVVPNTYFTISVENEQGDEIKKFRLKTNEYGSFTEKIELPKNMVGRFTINIEEDEEDSKNEKTFWDEADFDTYRTNFIVEEYKRPTFEVTFDKIKSELRLNKVISVKGFANTFANVSISNAKVVYRVERTAKKYWYEYYGKDTQLTKGETTTNGNGQFTIQFNAEPDDAYDPDTQPIFTYTIYVDVTDVSGETHSNTYSVNAGYHALIVSAKMPDIINIHEKTIVALETNNLNGEFLPASGSIDIYKIAAHDNFYIKRPWTEPEIQTITKKEFKQNFPHLPYKTLKDSVIKQTILLSRIVNTGQNKQVVFNDFKNWTAGEYELVFTAKDSLGNDVTSNTRFTLKNNEDKIPADKKLFDYEITNTDYAKDGYVEIEISSGLQLYISATASCDNMILYDKLLELNAEKKKIRVPVLKSPRTPMYFLISYVWQNKYYSKQFNLLIPQKKEIISFETETLTSKLLPGSNQTWSFSIKGSKKPLEVLASMYDASLDKLVIEDSYGLNTWNYPDIHNYYGGGNLYRSFLNNYPSITSFDEVIKKVMLSKSNDTFYMYGFDFDNASNSYFAYTPKTQLASQGDFIVNGIVTDTAGMPIPGVNVTIDGTNEGIQTDFDGKYSIYTTLGEKIVFSYISMKPRTVTITGNEDLDIKLQDDTLLLQDVVVEGYRNTTRATSNIAVTTVTSKTIEGRPNANFIQTLQGQVPGLNIETGAGTPGAADSVTLRGAPSLNGNSSPLYIIDGVPLSENDFKNLTDDEIIDLVILKDKDQIAAYGPRGANGVVLITTKKGIEGLQQVKARKNFNETAFFYPQLTTDRKGKLSFSFTTPEALTQWKLRLFAHNKNAAAGYSENTFFTQKDLMISPNMPRFLREKDTITLIAKISNLTSEIKTGNAMLQLFDAITMEPVDAQMLNAQNVKSFTIPSKGNSTVSWTIAIPKGMQAVQYKVLAKAGDFTDGEENILPVLTNNILVTESIPLWVKSNTRKEYTFDNLKQNTSTTLLHQGITLEYTSNPVWLALQSLPYLMEYEHECAEQVFSRYYANAIATHVLNSNPKIAEIFAAWHKEGKPLSKLEENKELKALLIAESPWLMDAQSDEEKKNRVALLFNLDIMEGELQTNFKKIEKKQSPSGGFSWFEGGNDSEYITRHIIAGFGHLQKLGINSNDNKNTEYLIKKAIQFIDTKFLEQHKKRMAHAAKNREVRMELSNDQLHYLYARSFFNTKYPLADSIQKTIKKHIETVIDNKAWLNYSLYEKGMAALLLHRFNETPTAKKILTNLKETSANNDEWGMYWIENKPGWRWYQSPIETQALLIEAFTEIDNDVQSADAMKVWLLKNKQNKNWPTTKATTEAVYALLMQGTQWLSIKDNTIIKLGGANVLNKKLLENEKEAGTGYIKLEWKPEEVNTGMATLQIENKTAVPGYGGFYWQYFEDLDKIQPSQKSIMNVQKELYIKTNTAKGIELLSITKDKPLKIGDIVTVRLIISNSEDLEYVHLKDMRASAFEPSDVVSGYKRTSGISYYQSTRDAATHFFFDDIERGTYILEYDVKVNNAGEFSNGITTIQSMYAPEFSAHSKSIQVTVKQ</sequence>
<dbReference type="InterPro" id="IPR037066">
    <property type="entry name" value="Plug_dom_sf"/>
</dbReference>
<protein>
    <recommendedName>
        <fullName evidence="4">Alpha-2-macroglobulin domain-containing protein</fullName>
    </recommendedName>
</protein>
<dbReference type="GO" id="GO:0004866">
    <property type="term" value="F:endopeptidase inhibitor activity"/>
    <property type="evidence" value="ECO:0007669"/>
    <property type="project" value="InterPro"/>
</dbReference>
<dbReference type="InterPro" id="IPR041246">
    <property type="entry name" value="Bact_MG10"/>
</dbReference>
<dbReference type="SMART" id="SM01360">
    <property type="entry name" value="A2M"/>
    <property type="match status" value="1"/>
</dbReference>
<feature type="chain" id="PRO_5018729936" description="Alpha-2-macroglobulin domain-containing protein" evidence="3">
    <location>
        <begin position="19"/>
        <end position="2157"/>
    </location>
</feature>
<comment type="similarity">
    <text evidence="2">Belongs to the TonB-dependent receptor family.</text>
</comment>
<keyword evidence="3" id="KW-0732">Signal</keyword>
<dbReference type="InterPro" id="IPR002890">
    <property type="entry name" value="MG2"/>
</dbReference>